<dbReference type="InterPro" id="IPR050250">
    <property type="entry name" value="Macrolide_Exporter_MacB"/>
</dbReference>
<evidence type="ECO:0000313" key="11">
    <source>
        <dbReference type="Proteomes" id="UP000198656"/>
    </source>
</evidence>
<dbReference type="Pfam" id="PF12704">
    <property type="entry name" value="MacB_PCD"/>
    <property type="match status" value="1"/>
</dbReference>
<feature type="transmembrane region" description="Helical" evidence="7">
    <location>
        <begin position="348"/>
        <end position="370"/>
    </location>
</feature>
<evidence type="ECO:0000256" key="6">
    <source>
        <dbReference type="ARBA" id="ARBA00038076"/>
    </source>
</evidence>
<dbReference type="PANTHER" id="PTHR30572">
    <property type="entry name" value="MEMBRANE COMPONENT OF TRANSPORTER-RELATED"/>
    <property type="match status" value="1"/>
</dbReference>
<comment type="subcellular location">
    <subcellularLocation>
        <location evidence="1">Cell membrane</location>
        <topology evidence="1">Multi-pass membrane protein</topology>
    </subcellularLocation>
</comment>
<organism evidence="10 11">
    <name type="scientific">Desulfosporosinus hippei DSM 8344</name>
    <dbReference type="NCBI Taxonomy" id="1121419"/>
    <lineage>
        <taxon>Bacteria</taxon>
        <taxon>Bacillati</taxon>
        <taxon>Bacillota</taxon>
        <taxon>Clostridia</taxon>
        <taxon>Eubacteriales</taxon>
        <taxon>Desulfitobacteriaceae</taxon>
        <taxon>Desulfosporosinus</taxon>
    </lineage>
</organism>
<feature type="transmembrane region" description="Helical" evidence="7">
    <location>
        <begin position="310"/>
        <end position="336"/>
    </location>
</feature>
<accession>A0A1G8JV64</accession>
<name>A0A1G8JV64_9FIRM</name>
<evidence type="ECO:0000313" key="10">
    <source>
        <dbReference type="EMBL" id="SDI34490.1"/>
    </source>
</evidence>
<keyword evidence="2" id="KW-1003">Cell membrane</keyword>
<dbReference type="GO" id="GO:0022857">
    <property type="term" value="F:transmembrane transporter activity"/>
    <property type="evidence" value="ECO:0007669"/>
    <property type="project" value="TreeGrafter"/>
</dbReference>
<gene>
    <name evidence="10" type="ORF">SAMN05443529_13424</name>
</gene>
<keyword evidence="4 7" id="KW-1133">Transmembrane helix</keyword>
<comment type="similarity">
    <text evidence="6">Belongs to the ABC-4 integral membrane protein family.</text>
</comment>
<evidence type="ECO:0000256" key="5">
    <source>
        <dbReference type="ARBA" id="ARBA00023136"/>
    </source>
</evidence>
<dbReference type="PANTHER" id="PTHR30572:SF4">
    <property type="entry name" value="ABC TRANSPORTER PERMEASE YTRF"/>
    <property type="match status" value="1"/>
</dbReference>
<dbReference type="OrthoDB" id="9770036at2"/>
<dbReference type="RefSeq" id="WP_092335498.1">
    <property type="nucleotide sequence ID" value="NZ_FNCP01000034.1"/>
</dbReference>
<feature type="transmembrane region" description="Helical" evidence="7">
    <location>
        <begin position="21"/>
        <end position="41"/>
    </location>
</feature>
<dbReference type="Proteomes" id="UP000198656">
    <property type="component" value="Unassembled WGS sequence"/>
</dbReference>
<feature type="domain" description="MacB-like periplasmic core" evidence="9">
    <location>
        <begin position="21"/>
        <end position="221"/>
    </location>
</feature>
<reference evidence="11" key="1">
    <citation type="submission" date="2016-10" db="EMBL/GenBank/DDBJ databases">
        <authorList>
            <person name="Varghese N."/>
            <person name="Submissions S."/>
        </authorList>
    </citation>
    <scope>NUCLEOTIDE SEQUENCE [LARGE SCALE GENOMIC DNA]</scope>
    <source>
        <strain evidence="11">DSM 8344</strain>
    </source>
</reference>
<feature type="transmembrane region" description="Helical" evidence="7">
    <location>
        <begin position="262"/>
        <end position="289"/>
    </location>
</feature>
<dbReference type="GO" id="GO:0005886">
    <property type="term" value="C:plasma membrane"/>
    <property type="evidence" value="ECO:0007669"/>
    <property type="project" value="UniProtKB-SubCell"/>
</dbReference>
<evidence type="ECO:0000259" key="8">
    <source>
        <dbReference type="Pfam" id="PF02687"/>
    </source>
</evidence>
<evidence type="ECO:0000256" key="2">
    <source>
        <dbReference type="ARBA" id="ARBA00022475"/>
    </source>
</evidence>
<dbReference type="AlphaFoldDB" id="A0A1G8JV64"/>
<evidence type="ECO:0000256" key="7">
    <source>
        <dbReference type="SAM" id="Phobius"/>
    </source>
</evidence>
<protein>
    <submittedName>
        <fullName evidence="10">Putative ABC transport system permease protein</fullName>
    </submittedName>
</protein>
<keyword evidence="3 7" id="KW-0812">Transmembrane</keyword>
<evidence type="ECO:0000259" key="9">
    <source>
        <dbReference type="Pfam" id="PF12704"/>
    </source>
</evidence>
<dbReference type="InterPro" id="IPR003838">
    <property type="entry name" value="ABC3_permease_C"/>
</dbReference>
<evidence type="ECO:0000256" key="3">
    <source>
        <dbReference type="ARBA" id="ARBA00022692"/>
    </source>
</evidence>
<dbReference type="STRING" id="1121419.SAMN05443529_13424"/>
<dbReference type="Pfam" id="PF02687">
    <property type="entry name" value="FtsX"/>
    <property type="match status" value="1"/>
</dbReference>
<proteinExistence type="inferred from homology"/>
<keyword evidence="5 7" id="KW-0472">Membrane</keyword>
<keyword evidence="11" id="KW-1185">Reference proteome</keyword>
<feature type="domain" description="ABC3 transporter permease C-terminal" evidence="8">
    <location>
        <begin position="269"/>
        <end position="380"/>
    </location>
</feature>
<evidence type="ECO:0000256" key="4">
    <source>
        <dbReference type="ARBA" id="ARBA00022989"/>
    </source>
</evidence>
<evidence type="ECO:0000256" key="1">
    <source>
        <dbReference type="ARBA" id="ARBA00004651"/>
    </source>
</evidence>
<sequence length="387" mass="40588">MKIMRTIRLALKNIRSNKLRSALTMLGLIIGISSVIVLVGIGTGATTNITSEVASLGTDILTVSVNTDQGLTLDEVSELSELSGIKQAAPFANVSATVSKGASTGSMLSVLGVDGNYLDVRNYTLSAGREISFIDLDNQSKVCIIGADVSQDLFNNENPVDQTIKIGGDNYTVIGTLTEQGSSMGTNADSMVLMPVTTAQSLAGSGDIKSLYVQTENEDAVNFTQLATENYLKTTLDASSDEISVTTQQSMLDTMSSVQDTLILLLAGIASISLLVGGIGVMNVMLVSVTERTKEIGIRKSLGARKSNILVQFLIEALILCLLGGITGILLGLGVGSAAELLGYTFTYSLNIVGIAFGFAAVIGLVFGIFPAYRASCLNPIEALRMD</sequence>
<dbReference type="EMBL" id="FNCP01000034">
    <property type="protein sequence ID" value="SDI34490.1"/>
    <property type="molecule type" value="Genomic_DNA"/>
</dbReference>
<dbReference type="InterPro" id="IPR025857">
    <property type="entry name" value="MacB_PCD"/>
</dbReference>